<evidence type="ECO:0000256" key="6">
    <source>
        <dbReference type="ARBA" id="ARBA00022737"/>
    </source>
</evidence>
<evidence type="ECO:0000313" key="16">
    <source>
        <dbReference type="Proteomes" id="UP000828390"/>
    </source>
</evidence>
<reference evidence="15" key="1">
    <citation type="journal article" date="2019" name="bioRxiv">
        <title>The Genome of the Zebra Mussel, Dreissena polymorpha: A Resource for Invasive Species Research.</title>
        <authorList>
            <person name="McCartney M.A."/>
            <person name="Auch B."/>
            <person name="Kono T."/>
            <person name="Mallez S."/>
            <person name="Zhang Y."/>
            <person name="Obille A."/>
            <person name="Becker A."/>
            <person name="Abrahante J.E."/>
            <person name="Garbe J."/>
            <person name="Badalamenti J.P."/>
            <person name="Herman A."/>
            <person name="Mangelson H."/>
            <person name="Liachko I."/>
            <person name="Sullivan S."/>
            <person name="Sone E.D."/>
            <person name="Koren S."/>
            <person name="Silverstein K.A.T."/>
            <person name="Beckman K.B."/>
            <person name="Gohl D.M."/>
        </authorList>
    </citation>
    <scope>NUCLEOTIDE SEQUENCE</scope>
    <source>
        <strain evidence="15">Duluth1</strain>
        <tissue evidence="15">Whole animal</tissue>
    </source>
</reference>
<dbReference type="SMART" id="SM00369">
    <property type="entry name" value="LRR_TYP"/>
    <property type="match status" value="4"/>
</dbReference>
<evidence type="ECO:0000256" key="12">
    <source>
        <dbReference type="SAM" id="Phobius"/>
    </source>
</evidence>
<feature type="domain" description="TIR" evidence="14">
    <location>
        <begin position="583"/>
        <end position="715"/>
    </location>
</feature>
<dbReference type="Gene3D" id="3.40.50.10140">
    <property type="entry name" value="Toll/interleukin-1 receptor homology (TIR) domain"/>
    <property type="match status" value="1"/>
</dbReference>
<keyword evidence="11" id="KW-0325">Glycoprotein</keyword>
<keyword evidence="6" id="KW-0677">Repeat</keyword>
<dbReference type="PRINTS" id="PR00019">
    <property type="entry name" value="LEURICHRPT"/>
</dbReference>
<protein>
    <recommendedName>
        <fullName evidence="14">TIR domain-containing protein</fullName>
    </recommendedName>
</protein>
<feature type="chain" id="PRO_5039411849" description="TIR domain-containing protein" evidence="13">
    <location>
        <begin position="21"/>
        <end position="749"/>
    </location>
</feature>
<organism evidence="15 16">
    <name type="scientific">Dreissena polymorpha</name>
    <name type="common">Zebra mussel</name>
    <name type="synonym">Mytilus polymorpha</name>
    <dbReference type="NCBI Taxonomy" id="45954"/>
    <lineage>
        <taxon>Eukaryota</taxon>
        <taxon>Metazoa</taxon>
        <taxon>Spiralia</taxon>
        <taxon>Lophotrochozoa</taxon>
        <taxon>Mollusca</taxon>
        <taxon>Bivalvia</taxon>
        <taxon>Autobranchia</taxon>
        <taxon>Heteroconchia</taxon>
        <taxon>Euheterodonta</taxon>
        <taxon>Imparidentia</taxon>
        <taxon>Neoheterodontei</taxon>
        <taxon>Myida</taxon>
        <taxon>Dreissenoidea</taxon>
        <taxon>Dreissenidae</taxon>
        <taxon>Dreissena</taxon>
    </lineage>
</organism>
<keyword evidence="10" id="KW-0675">Receptor</keyword>
<evidence type="ECO:0000256" key="8">
    <source>
        <dbReference type="ARBA" id="ARBA00023027"/>
    </source>
</evidence>
<evidence type="ECO:0000256" key="1">
    <source>
        <dbReference type="ARBA" id="ARBA00004167"/>
    </source>
</evidence>
<comment type="subcellular location">
    <subcellularLocation>
        <location evidence="1">Membrane</location>
        <topology evidence="1">Single-pass membrane protein</topology>
    </subcellularLocation>
</comment>
<dbReference type="GO" id="GO:0005886">
    <property type="term" value="C:plasma membrane"/>
    <property type="evidence" value="ECO:0007669"/>
    <property type="project" value="TreeGrafter"/>
</dbReference>
<evidence type="ECO:0000313" key="15">
    <source>
        <dbReference type="EMBL" id="KAH3714905.1"/>
    </source>
</evidence>
<keyword evidence="7 12" id="KW-1133">Transmembrane helix</keyword>
<gene>
    <name evidence="15" type="ORF">DPMN_057607</name>
</gene>
<keyword evidence="9 12" id="KW-0472">Membrane</keyword>
<dbReference type="InterPro" id="IPR003591">
    <property type="entry name" value="Leu-rich_rpt_typical-subtyp"/>
</dbReference>
<dbReference type="PANTHER" id="PTHR24365">
    <property type="entry name" value="TOLL-LIKE RECEPTOR"/>
    <property type="match status" value="1"/>
</dbReference>
<evidence type="ECO:0000256" key="11">
    <source>
        <dbReference type="ARBA" id="ARBA00023180"/>
    </source>
</evidence>
<dbReference type="Pfam" id="PF13516">
    <property type="entry name" value="LRR_6"/>
    <property type="match status" value="1"/>
</dbReference>
<evidence type="ECO:0000256" key="7">
    <source>
        <dbReference type="ARBA" id="ARBA00022989"/>
    </source>
</evidence>
<evidence type="ECO:0000256" key="3">
    <source>
        <dbReference type="ARBA" id="ARBA00022614"/>
    </source>
</evidence>
<dbReference type="SUPFAM" id="SSF52058">
    <property type="entry name" value="L domain-like"/>
    <property type="match status" value="2"/>
</dbReference>
<dbReference type="Proteomes" id="UP000828390">
    <property type="component" value="Unassembled WGS sequence"/>
</dbReference>
<comment type="caution">
    <text evidence="15">The sequence shown here is derived from an EMBL/GenBank/DDBJ whole genome shotgun (WGS) entry which is preliminary data.</text>
</comment>
<dbReference type="PANTHER" id="PTHR24365:SF541">
    <property type="entry name" value="PROTEIN TOLL-RELATED"/>
    <property type="match status" value="1"/>
</dbReference>
<dbReference type="GO" id="GO:0007165">
    <property type="term" value="P:signal transduction"/>
    <property type="evidence" value="ECO:0007669"/>
    <property type="project" value="InterPro"/>
</dbReference>
<evidence type="ECO:0000256" key="10">
    <source>
        <dbReference type="ARBA" id="ARBA00023170"/>
    </source>
</evidence>
<proteinExistence type="inferred from homology"/>
<sequence>MYPTVALSLTVCMFIACSSACSTSCVCIKDKATCRTPDPSGLVLSEHIREVVLQDLNASLLTNNTFSANSQWSQIETLEIWANGGESLGSRVFTGLSGLTYLGYHNEHMFYMEYDAFYGLDHLKELDFSTNIRLQTMSFLISMYSKNLPRLNKLTLTGLHSYYVETINADYNFFQSIAGLDIQRNITYLDISNVTFGEFNFQAFIQNGLCDSVHKVYLRYATFLNIQGYVAEETCSSLEVLDISDSLLPNIMLDFTISKIDFLCRLTMFYFNIEELYINGLGKYMMTPPLQDDRDGDLSSCPYKMRKLSLENNLIKRLNYTVKLHNDTQKTMEWISLAGNILEFISPLFLSPSFNLKYLDLSSNQLHKMQEHYEDMFELLIQNNTKLNVLKLNRNGIARIPSNMFLTNTELEVLDLSDNNLSSLDFNIGRLTNLKVLNLSYNAISYIDAQTRDTMEQLAAATNSHKLRIDLSNMPYICSCDDNHMETIQWIHRNLDTFITSPREDYMCTLQDERLYIFQNALEKTKSYCRVQRVKRDLAISLSIVCVFLLIGIAVFLKIQGIRRRQRERKNLLSQIEVGEFPKKFLAFLSFSSDDAELVVNTILPRLNSELQLKTGTSRVLVCSGDRHFRPGYALGEEIIRCIEDSAVTILAVSKNFCQKEWCRKEVQETYDQNKPIVLLLLERVEPDEMGKVLRKLFSRYAHASWISDSNGGHMEPDWSILCDALLDLTVEQSEKNTFKLKWLNWFSS</sequence>
<dbReference type="InterPro" id="IPR025875">
    <property type="entry name" value="Leu-rich_rpt_4"/>
</dbReference>
<dbReference type="EMBL" id="JAIWYP010000013">
    <property type="protein sequence ID" value="KAH3714905.1"/>
    <property type="molecule type" value="Genomic_DNA"/>
</dbReference>
<dbReference type="Pfam" id="PF13676">
    <property type="entry name" value="TIR_2"/>
    <property type="match status" value="1"/>
</dbReference>
<evidence type="ECO:0000256" key="5">
    <source>
        <dbReference type="ARBA" id="ARBA00022729"/>
    </source>
</evidence>
<keyword evidence="4 12" id="KW-0812">Transmembrane</keyword>
<evidence type="ECO:0000256" key="9">
    <source>
        <dbReference type="ARBA" id="ARBA00023136"/>
    </source>
</evidence>
<feature type="transmembrane region" description="Helical" evidence="12">
    <location>
        <begin position="538"/>
        <end position="559"/>
    </location>
</feature>
<dbReference type="PROSITE" id="PS51450">
    <property type="entry name" value="LRR"/>
    <property type="match status" value="3"/>
</dbReference>
<comment type="similarity">
    <text evidence="2">Belongs to the Toll-like receptor family.</text>
</comment>
<keyword evidence="8" id="KW-0520">NAD</keyword>
<dbReference type="Gene3D" id="3.80.10.10">
    <property type="entry name" value="Ribonuclease Inhibitor"/>
    <property type="match status" value="3"/>
</dbReference>
<dbReference type="InterPro" id="IPR035897">
    <property type="entry name" value="Toll_tir_struct_dom_sf"/>
</dbReference>
<evidence type="ECO:0000259" key="14">
    <source>
        <dbReference type="PROSITE" id="PS50104"/>
    </source>
</evidence>
<dbReference type="InterPro" id="IPR001611">
    <property type="entry name" value="Leu-rich_rpt"/>
</dbReference>
<dbReference type="AlphaFoldDB" id="A0A9D4HC97"/>
<name>A0A9D4HC97_DREPO</name>
<feature type="signal peptide" evidence="13">
    <location>
        <begin position="1"/>
        <end position="20"/>
    </location>
</feature>
<evidence type="ECO:0000256" key="4">
    <source>
        <dbReference type="ARBA" id="ARBA00022692"/>
    </source>
</evidence>
<dbReference type="GO" id="GO:0038023">
    <property type="term" value="F:signaling receptor activity"/>
    <property type="evidence" value="ECO:0007669"/>
    <property type="project" value="TreeGrafter"/>
</dbReference>
<dbReference type="InterPro" id="IPR000157">
    <property type="entry name" value="TIR_dom"/>
</dbReference>
<evidence type="ECO:0000256" key="13">
    <source>
        <dbReference type="SAM" id="SignalP"/>
    </source>
</evidence>
<keyword evidence="16" id="KW-1185">Reference proteome</keyword>
<dbReference type="SMART" id="SM00255">
    <property type="entry name" value="TIR"/>
    <property type="match status" value="1"/>
</dbReference>
<dbReference type="SUPFAM" id="SSF52200">
    <property type="entry name" value="Toll/Interleukin receptor TIR domain"/>
    <property type="match status" value="1"/>
</dbReference>
<evidence type="ECO:0000256" key="2">
    <source>
        <dbReference type="ARBA" id="ARBA00009634"/>
    </source>
</evidence>
<dbReference type="InterPro" id="IPR032675">
    <property type="entry name" value="LRR_dom_sf"/>
</dbReference>
<dbReference type="Pfam" id="PF12799">
    <property type="entry name" value="LRR_4"/>
    <property type="match status" value="1"/>
</dbReference>
<dbReference type="PROSITE" id="PS50104">
    <property type="entry name" value="TIR"/>
    <property type="match status" value="1"/>
</dbReference>
<keyword evidence="5 13" id="KW-0732">Signal</keyword>
<keyword evidence="3" id="KW-0433">Leucine-rich repeat</keyword>
<dbReference type="OrthoDB" id="6156597at2759"/>
<accession>A0A9D4HC97</accession>
<reference evidence="15" key="2">
    <citation type="submission" date="2020-11" db="EMBL/GenBank/DDBJ databases">
        <authorList>
            <person name="McCartney M.A."/>
            <person name="Auch B."/>
            <person name="Kono T."/>
            <person name="Mallez S."/>
            <person name="Becker A."/>
            <person name="Gohl D.M."/>
            <person name="Silverstein K.A.T."/>
            <person name="Koren S."/>
            <person name="Bechman K.B."/>
            <person name="Herman A."/>
            <person name="Abrahante J.E."/>
            <person name="Garbe J."/>
        </authorList>
    </citation>
    <scope>NUCLEOTIDE SEQUENCE</scope>
    <source>
        <strain evidence="15">Duluth1</strain>
        <tissue evidence="15">Whole animal</tissue>
    </source>
</reference>